<dbReference type="Proteomes" id="UP000321805">
    <property type="component" value="Chromosome"/>
</dbReference>
<dbReference type="SUPFAM" id="SSF49503">
    <property type="entry name" value="Cupredoxins"/>
    <property type="match status" value="1"/>
</dbReference>
<organism evidence="1 2">
    <name type="scientific">Baekduia soli</name>
    <dbReference type="NCBI Taxonomy" id="496014"/>
    <lineage>
        <taxon>Bacteria</taxon>
        <taxon>Bacillati</taxon>
        <taxon>Actinomycetota</taxon>
        <taxon>Thermoleophilia</taxon>
        <taxon>Solirubrobacterales</taxon>
        <taxon>Baekduiaceae</taxon>
        <taxon>Baekduia</taxon>
    </lineage>
</organism>
<dbReference type="InterPro" id="IPR008972">
    <property type="entry name" value="Cupredoxin"/>
</dbReference>
<evidence type="ECO:0008006" key="3">
    <source>
        <dbReference type="Google" id="ProtNLM"/>
    </source>
</evidence>
<accession>A0A5B8U9W0</accession>
<dbReference type="RefSeq" id="WP_146922331.1">
    <property type="nucleotide sequence ID" value="NZ_CP042430.1"/>
</dbReference>
<dbReference type="KEGG" id="bsol:FSW04_21955"/>
<name>A0A5B8U9W0_9ACTN</name>
<protein>
    <recommendedName>
        <fullName evidence="3">EfeO-type cupredoxin-like domain-containing protein</fullName>
    </recommendedName>
</protein>
<dbReference type="EMBL" id="CP042430">
    <property type="protein sequence ID" value="QEC49966.1"/>
    <property type="molecule type" value="Genomic_DNA"/>
</dbReference>
<keyword evidence="2" id="KW-1185">Reference proteome</keyword>
<gene>
    <name evidence="1" type="ORF">FSW04_21955</name>
</gene>
<evidence type="ECO:0000313" key="1">
    <source>
        <dbReference type="EMBL" id="QEC49966.1"/>
    </source>
</evidence>
<dbReference type="AlphaFoldDB" id="A0A5B8U9W0"/>
<evidence type="ECO:0000313" key="2">
    <source>
        <dbReference type="Proteomes" id="UP000321805"/>
    </source>
</evidence>
<reference evidence="1 2" key="1">
    <citation type="journal article" date="2018" name="J. Microbiol.">
        <title>Baekduia soli gen. nov., sp. nov., a novel bacterium isolated from the soil of Baekdu Mountain and proposal of a novel family name, Baekduiaceae fam. nov.</title>
        <authorList>
            <person name="An D.S."/>
            <person name="Siddiqi M.Z."/>
            <person name="Kim K.H."/>
            <person name="Yu H.S."/>
            <person name="Im W.T."/>
        </authorList>
    </citation>
    <scope>NUCLEOTIDE SEQUENCE [LARGE SCALE GENOMIC DNA]</scope>
    <source>
        <strain evidence="1 2">BR7-21</strain>
    </source>
</reference>
<sequence length="152" mass="15725">MTPRARIAILVLAVVALVVAFVVARGSDDSSPATATAPEVAVARPAPATTGATIPAATTQTAPKAPAIPVVQVVDARPKGGVKRLSFTRGDTIRFRVRSDTADEIHVHGYDVHADVGQGGSASFTIPGRIEGRFVVELEGHATQIAELEVTP</sequence>
<dbReference type="OrthoDB" id="6717945at2"/>
<proteinExistence type="predicted"/>